<comment type="caution">
    <text evidence="2">The sequence shown here is derived from an EMBL/GenBank/DDBJ whole genome shotgun (WGS) entry which is preliminary data.</text>
</comment>
<name>A0ABR5F4I4_9ACTN</name>
<dbReference type="Proteomes" id="UP000035425">
    <property type="component" value="Unassembled WGS sequence"/>
</dbReference>
<dbReference type="EMBL" id="JWIO01000014">
    <property type="protein sequence ID" value="KLL11627.1"/>
    <property type="molecule type" value="Genomic_DNA"/>
</dbReference>
<accession>A0ABR5F4I4</accession>
<organism evidence="2 3">
    <name type="scientific">Protofrankia coriariae</name>
    <dbReference type="NCBI Taxonomy" id="1562887"/>
    <lineage>
        <taxon>Bacteria</taxon>
        <taxon>Bacillati</taxon>
        <taxon>Actinomycetota</taxon>
        <taxon>Actinomycetes</taxon>
        <taxon>Frankiales</taxon>
        <taxon>Frankiaceae</taxon>
        <taxon>Protofrankia</taxon>
    </lineage>
</organism>
<evidence type="ECO:0000313" key="2">
    <source>
        <dbReference type="EMBL" id="KLL11627.1"/>
    </source>
</evidence>
<protein>
    <submittedName>
        <fullName evidence="2">Plasmid replication, integration and excision activator</fullName>
    </submittedName>
</protein>
<proteinExistence type="predicted"/>
<sequence length="135" mass="14484">MALPRRIPVRFEDVFPHGAFVLGVEAARDFVKAQAGEADVQERDKDTGEPLWTVRVMDPDPTARAGSAEVKVKMAAAVMPVTPEPLAGTMLRPVEFIGLTVMPWVNSNGPRAVQAFAYRATGLRAPRATTGKAAA</sequence>
<gene>
    <name evidence="2" type="ORF">FrCorBMG51_11230</name>
</gene>
<keyword evidence="3" id="KW-1185">Reference proteome</keyword>
<evidence type="ECO:0000256" key="1">
    <source>
        <dbReference type="SAM" id="MobiDB-lite"/>
    </source>
</evidence>
<reference evidence="2 3" key="1">
    <citation type="submission" date="2014-12" db="EMBL/GenBank/DDBJ databases">
        <title>Frankia sp. BMG5.1 draft genome.</title>
        <authorList>
            <person name="Gtari M."/>
            <person name="Ghodhbane-Gtari F."/>
            <person name="Nouioui I."/>
            <person name="Ktari A."/>
            <person name="Hezbri K."/>
            <person name="Mimouni W."/>
            <person name="Sbissi I."/>
            <person name="Ayari A."/>
            <person name="Yamanaka T."/>
            <person name="Normand P."/>
            <person name="Tisa L.S."/>
            <person name="Boudabous A."/>
        </authorList>
    </citation>
    <scope>NUCLEOTIDE SEQUENCE [LARGE SCALE GENOMIC DNA]</scope>
    <source>
        <strain evidence="2 3">BMG5.1</strain>
    </source>
</reference>
<dbReference type="RefSeq" id="WP_047223038.1">
    <property type="nucleotide sequence ID" value="NZ_JWIO01000014.1"/>
</dbReference>
<feature type="region of interest" description="Disordered" evidence="1">
    <location>
        <begin position="38"/>
        <end position="60"/>
    </location>
</feature>
<evidence type="ECO:0000313" key="3">
    <source>
        <dbReference type="Proteomes" id="UP000035425"/>
    </source>
</evidence>